<evidence type="ECO:0000313" key="2">
    <source>
        <dbReference type="Proteomes" id="UP001597468"/>
    </source>
</evidence>
<organism evidence="1 2">
    <name type="scientific">Salinimicrobium flavum</name>
    <dbReference type="NCBI Taxonomy" id="1737065"/>
    <lineage>
        <taxon>Bacteria</taxon>
        <taxon>Pseudomonadati</taxon>
        <taxon>Bacteroidota</taxon>
        <taxon>Flavobacteriia</taxon>
        <taxon>Flavobacteriales</taxon>
        <taxon>Flavobacteriaceae</taxon>
        <taxon>Salinimicrobium</taxon>
    </lineage>
</organism>
<keyword evidence="2" id="KW-1185">Reference proteome</keyword>
<sequence length="176" mass="19606">MNLQISNKTFISFFILFLLSAHNYIFAQETAENRFMDNVRLGGSLGVNFGDGYFSGYLAPKAIYDFNLFASAGIGTAGTYTNASNYSAYSLNLGLIGLFRPLQGLEFSTELEENYVSRELELEGGNITDSYWYPALFLGIGYTTGNVTAGIRYDVLYDEEKSIYGNAMMPFVSIFF</sequence>
<dbReference type="RefSeq" id="WP_380750170.1">
    <property type="nucleotide sequence ID" value="NZ_JBHULT010000006.1"/>
</dbReference>
<comment type="caution">
    <text evidence="1">The sequence shown here is derived from an EMBL/GenBank/DDBJ whole genome shotgun (WGS) entry which is preliminary data.</text>
</comment>
<reference evidence="2" key="1">
    <citation type="journal article" date="2019" name="Int. J. Syst. Evol. Microbiol.">
        <title>The Global Catalogue of Microorganisms (GCM) 10K type strain sequencing project: providing services to taxonomists for standard genome sequencing and annotation.</title>
        <authorList>
            <consortium name="The Broad Institute Genomics Platform"/>
            <consortium name="The Broad Institute Genome Sequencing Center for Infectious Disease"/>
            <person name="Wu L."/>
            <person name="Ma J."/>
        </authorList>
    </citation>
    <scope>NUCLEOTIDE SEQUENCE [LARGE SCALE GENOMIC DNA]</scope>
    <source>
        <strain evidence="2">KCTC 42585</strain>
    </source>
</reference>
<gene>
    <name evidence="1" type="ORF">ACFSTG_06990</name>
</gene>
<dbReference type="EMBL" id="JBHULT010000006">
    <property type="protein sequence ID" value="MFD2517634.1"/>
    <property type="molecule type" value="Genomic_DNA"/>
</dbReference>
<protein>
    <submittedName>
        <fullName evidence="1">Alpha-ketoglutarate decarboxylase</fullName>
    </submittedName>
</protein>
<name>A0ABW5IVC5_9FLAO</name>
<evidence type="ECO:0000313" key="1">
    <source>
        <dbReference type="EMBL" id="MFD2517634.1"/>
    </source>
</evidence>
<proteinExistence type="predicted"/>
<accession>A0ABW5IVC5</accession>
<dbReference type="Proteomes" id="UP001597468">
    <property type="component" value="Unassembled WGS sequence"/>
</dbReference>